<comment type="caution">
    <text evidence="8">The sequence shown here is derived from an EMBL/GenBank/DDBJ whole genome shotgun (WGS) entry which is preliminary data.</text>
</comment>
<feature type="transmembrane region" description="Helical" evidence="7">
    <location>
        <begin position="363"/>
        <end position="385"/>
    </location>
</feature>
<name>A0A540L4F6_MALBA</name>
<keyword evidence="3" id="KW-0813">Transport</keyword>
<reference evidence="8 9" key="1">
    <citation type="journal article" date="2019" name="G3 (Bethesda)">
        <title>Sequencing of a Wild Apple (Malus baccata) Genome Unravels the Differences Between Cultivated and Wild Apple Species Regarding Disease Resistance and Cold Tolerance.</title>
        <authorList>
            <person name="Chen X."/>
        </authorList>
    </citation>
    <scope>NUCLEOTIDE SEQUENCE [LARGE SCALE GENOMIC DNA]</scope>
    <source>
        <strain evidence="9">cv. Shandingzi</strain>
        <tissue evidence="8">Leaves</tissue>
    </source>
</reference>
<gene>
    <name evidence="8" type="ORF">C1H46_033065</name>
</gene>
<dbReference type="PANTHER" id="PTHR10332:SF10">
    <property type="entry name" value="EQUILIBRATIVE NUCLEOSIDE TRANSPORTER 4"/>
    <property type="match status" value="1"/>
</dbReference>
<feature type="transmembrane region" description="Helical" evidence="7">
    <location>
        <begin position="302"/>
        <end position="326"/>
    </location>
</feature>
<feature type="transmembrane region" description="Helical" evidence="7">
    <location>
        <begin position="332"/>
        <end position="351"/>
    </location>
</feature>
<comment type="subcellular location">
    <subcellularLocation>
        <location evidence="1">Membrane</location>
        <topology evidence="1">Multi-pass membrane protein</topology>
    </subcellularLocation>
</comment>
<dbReference type="STRING" id="106549.A0A540L4F6"/>
<feature type="transmembrane region" description="Helical" evidence="7">
    <location>
        <begin position="99"/>
        <end position="123"/>
    </location>
</feature>
<keyword evidence="4 7" id="KW-0812">Transmembrane</keyword>
<evidence type="ECO:0000256" key="6">
    <source>
        <dbReference type="ARBA" id="ARBA00023136"/>
    </source>
</evidence>
<sequence>MGFNAKTADENSEASLLLPTVTAAAPNKIPKDSFHLAYIIYFTLGLGYLLPWNAFITAVDYFAYLYPDASVDRIFSVVYMVVGLFCLLLIIFYSHKSEAYVRINVGLGLFVVSLLVVPLMDVFYIKGRVGLYDGFYVTVAAVALSGVADALVQGSLIGAASELPGTYIQAIVAGTAGSGVVVSALRIVTKAVYPQTADGLRKSANLYFAVGIVIIVICIVFYNVAPRIPVMKYYADLKVQAVNDETEEKGPLTVTVLRSTLWHVVDRVKWYGISILLIYIVTLSIFPGYITEDVHSQILKDWYPIILIAGYNVFDLVGKSLTSVYLPKSSKVAIGSTVVRLLFFPLFYGCLHGPKFFRTEIPVTILTCLLGLTNGYLTSVLMILAPKVVQLQHAETAGIVIVLFLVLGLAAGSVVSWFWVI</sequence>
<evidence type="ECO:0000256" key="3">
    <source>
        <dbReference type="ARBA" id="ARBA00022448"/>
    </source>
</evidence>
<dbReference type="AlphaFoldDB" id="A0A540L4F6"/>
<dbReference type="Proteomes" id="UP000315295">
    <property type="component" value="Unassembled WGS sequence"/>
</dbReference>
<keyword evidence="5 7" id="KW-1133">Transmembrane helix</keyword>
<protein>
    <recommendedName>
        <fullName evidence="10">Equilibrative nucleoside transporter 1</fullName>
    </recommendedName>
</protein>
<dbReference type="EMBL" id="VIEB01000769">
    <property type="protein sequence ID" value="TQD81347.1"/>
    <property type="molecule type" value="Genomic_DNA"/>
</dbReference>
<evidence type="ECO:0008006" key="10">
    <source>
        <dbReference type="Google" id="ProtNLM"/>
    </source>
</evidence>
<dbReference type="Pfam" id="PF01733">
    <property type="entry name" value="Nucleoside_tran"/>
    <property type="match status" value="1"/>
</dbReference>
<comment type="similarity">
    <text evidence="2">Belongs to the SLC29A/ENT transporter (TC 2.A.57) family.</text>
</comment>
<feature type="transmembrane region" description="Helical" evidence="7">
    <location>
        <begin position="270"/>
        <end position="290"/>
    </location>
</feature>
<feature type="transmembrane region" description="Helical" evidence="7">
    <location>
        <begin position="135"/>
        <end position="160"/>
    </location>
</feature>
<dbReference type="GO" id="GO:0005337">
    <property type="term" value="F:nucleoside transmembrane transporter activity"/>
    <property type="evidence" value="ECO:0007669"/>
    <property type="project" value="InterPro"/>
</dbReference>
<dbReference type="GO" id="GO:0005886">
    <property type="term" value="C:plasma membrane"/>
    <property type="evidence" value="ECO:0007669"/>
    <property type="project" value="TreeGrafter"/>
</dbReference>
<proteinExistence type="inferred from homology"/>
<evidence type="ECO:0000256" key="1">
    <source>
        <dbReference type="ARBA" id="ARBA00004141"/>
    </source>
</evidence>
<dbReference type="PANTHER" id="PTHR10332">
    <property type="entry name" value="EQUILIBRATIVE NUCLEOSIDE TRANSPORTER"/>
    <property type="match status" value="1"/>
</dbReference>
<evidence type="ECO:0000313" key="9">
    <source>
        <dbReference type="Proteomes" id="UP000315295"/>
    </source>
</evidence>
<evidence type="ECO:0000256" key="7">
    <source>
        <dbReference type="SAM" id="Phobius"/>
    </source>
</evidence>
<keyword evidence="6 7" id="KW-0472">Membrane</keyword>
<evidence type="ECO:0000256" key="4">
    <source>
        <dbReference type="ARBA" id="ARBA00022692"/>
    </source>
</evidence>
<feature type="transmembrane region" description="Helical" evidence="7">
    <location>
        <begin position="166"/>
        <end position="185"/>
    </location>
</feature>
<keyword evidence="9" id="KW-1185">Reference proteome</keyword>
<evidence type="ECO:0000256" key="2">
    <source>
        <dbReference type="ARBA" id="ARBA00007965"/>
    </source>
</evidence>
<feature type="transmembrane region" description="Helical" evidence="7">
    <location>
        <begin position="206"/>
        <end position="225"/>
    </location>
</feature>
<feature type="transmembrane region" description="Helical" evidence="7">
    <location>
        <begin position="397"/>
        <end position="420"/>
    </location>
</feature>
<evidence type="ECO:0000256" key="5">
    <source>
        <dbReference type="ARBA" id="ARBA00022989"/>
    </source>
</evidence>
<dbReference type="PIRSF" id="PIRSF016379">
    <property type="entry name" value="ENT"/>
    <property type="match status" value="1"/>
</dbReference>
<evidence type="ECO:0000313" key="8">
    <source>
        <dbReference type="EMBL" id="TQD81347.1"/>
    </source>
</evidence>
<dbReference type="InterPro" id="IPR002259">
    <property type="entry name" value="Eqnu_transpt"/>
</dbReference>
<accession>A0A540L4F6</accession>
<feature type="transmembrane region" description="Helical" evidence="7">
    <location>
        <begin position="74"/>
        <end position="93"/>
    </location>
</feature>
<feature type="transmembrane region" description="Helical" evidence="7">
    <location>
        <begin position="38"/>
        <end position="62"/>
    </location>
</feature>
<organism evidence="8 9">
    <name type="scientific">Malus baccata</name>
    <name type="common">Siberian crab apple</name>
    <name type="synonym">Pyrus baccata</name>
    <dbReference type="NCBI Taxonomy" id="106549"/>
    <lineage>
        <taxon>Eukaryota</taxon>
        <taxon>Viridiplantae</taxon>
        <taxon>Streptophyta</taxon>
        <taxon>Embryophyta</taxon>
        <taxon>Tracheophyta</taxon>
        <taxon>Spermatophyta</taxon>
        <taxon>Magnoliopsida</taxon>
        <taxon>eudicotyledons</taxon>
        <taxon>Gunneridae</taxon>
        <taxon>Pentapetalae</taxon>
        <taxon>rosids</taxon>
        <taxon>fabids</taxon>
        <taxon>Rosales</taxon>
        <taxon>Rosaceae</taxon>
        <taxon>Amygdaloideae</taxon>
        <taxon>Maleae</taxon>
        <taxon>Malus</taxon>
    </lineage>
</organism>